<evidence type="ECO:0000256" key="2">
    <source>
        <dbReference type="ARBA" id="ARBA00023125"/>
    </source>
</evidence>
<evidence type="ECO:0000313" key="7">
    <source>
        <dbReference type="EMBL" id="GAM33427.1"/>
    </source>
</evidence>
<keyword evidence="4" id="KW-0539">Nucleus</keyword>
<feature type="region of interest" description="Disordered" evidence="5">
    <location>
        <begin position="97"/>
        <end position="116"/>
    </location>
</feature>
<feature type="region of interest" description="Disordered" evidence="5">
    <location>
        <begin position="141"/>
        <end position="176"/>
    </location>
</feature>
<dbReference type="Pfam" id="PF00172">
    <property type="entry name" value="Zn_clus"/>
    <property type="match status" value="1"/>
</dbReference>
<dbReference type="EMBL" id="DF933800">
    <property type="protein sequence ID" value="GAM33427.1"/>
    <property type="molecule type" value="Genomic_DNA"/>
</dbReference>
<dbReference type="PROSITE" id="PS50048">
    <property type="entry name" value="ZN2_CY6_FUNGAL_2"/>
    <property type="match status" value="1"/>
</dbReference>
<keyword evidence="1" id="KW-0805">Transcription regulation</keyword>
<keyword evidence="8" id="KW-1185">Reference proteome</keyword>
<dbReference type="AlphaFoldDB" id="A0A0B8MXH2"/>
<evidence type="ECO:0000256" key="3">
    <source>
        <dbReference type="ARBA" id="ARBA00023163"/>
    </source>
</evidence>
<feature type="region of interest" description="Disordered" evidence="5">
    <location>
        <begin position="43"/>
        <end position="83"/>
    </location>
</feature>
<evidence type="ECO:0000256" key="4">
    <source>
        <dbReference type="ARBA" id="ARBA00023242"/>
    </source>
</evidence>
<dbReference type="Proteomes" id="UP000053095">
    <property type="component" value="Unassembled WGS sequence"/>
</dbReference>
<gene>
    <name evidence="7" type="ORF">TCE0_004r00310</name>
</gene>
<keyword evidence="2" id="KW-0238">DNA-binding</keyword>
<name>A0A0B8MXH2_TALPI</name>
<dbReference type="GO" id="GO:0003677">
    <property type="term" value="F:DNA binding"/>
    <property type="evidence" value="ECO:0007669"/>
    <property type="project" value="UniProtKB-KW"/>
</dbReference>
<feature type="compositionally biased region" description="Low complexity" evidence="5">
    <location>
        <begin position="97"/>
        <end position="113"/>
    </location>
</feature>
<dbReference type="PROSITE" id="PS00463">
    <property type="entry name" value="ZN2_CY6_FUNGAL_1"/>
    <property type="match status" value="1"/>
</dbReference>
<dbReference type="GO" id="GO:0008270">
    <property type="term" value="F:zinc ion binding"/>
    <property type="evidence" value="ECO:0007669"/>
    <property type="project" value="InterPro"/>
</dbReference>
<sequence length="438" mass="47602">MVAQKRALRASCDNCHQAKVKCVSTAAACQRCLSLNVPCIHSPPGRSGRVPAASGDRERGSNKNNNNNKAQNRTIHDSGVYGESKDDNIALQVPLSQPPLTASAPSPSTPSATEFPTDSLALIDEPLDLILSSWLPINNPQSLHDDSGNTPTGRSSNPSTMTSAAEPISSSSSSLFNQPTTPVIGMSLPISSAMGDFATKELGLVQQQTPQASLNYGSKGAGLTCTCFQSILRALEKIQKADMHSLSLDFALGQNKEALIQICNSLKCTFPHDSTTRLLTMVLLRKNLHIYHLLYQLRFQNEAETSTSNAELFPPSSHSLSPFTFPSLQRQSFATGDNRQYDYNFPSEHLYQEKNTTQGVPGQGSTRLTLGAYQLDDADESSLKRQILLLDLNKVPTLLERLDRRACGLDETDGLDLYNMMRSALTAEFRAIVTAVEA</sequence>
<dbReference type="SMART" id="SM00066">
    <property type="entry name" value="GAL4"/>
    <property type="match status" value="1"/>
</dbReference>
<evidence type="ECO:0000259" key="6">
    <source>
        <dbReference type="PROSITE" id="PS50048"/>
    </source>
</evidence>
<keyword evidence="3" id="KW-0804">Transcription</keyword>
<evidence type="ECO:0000313" key="8">
    <source>
        <dbReference type="Proteomes" id="UP000053095"/>
    </source>
</evidence>
<reference evidence="8" key="1">
    <citation type="journal article" date="2015" name="Genome Announc.">
        <title>Draft genome sequence of Talaromyces cellulolyticus strain Y-94, a source of lignocellulosic biomass-degrading enzymes.</title>
        <authorList>
            <person name="Fujii T."/>
            <person name="Koike H."/>
            <person name="Sawayama S."/>
            <person name="Yano S."/>
            <person name="Inoue H."/>
        </authorList>
    </citation>
    <scope>NUCLEOTIDE SEQUENCE [LARGE SCALE GENOMIC DNA]</scope>
    <source>
        <strain evidence="8">Y-94</strain>
    </source>
</reference>
<evidence type="ECO:0000256" key="5">
    <source>
        <dbReference type="SAM" id="MobiDB-lite"/>
    </source>
</evidence>
<protein>
    <recommendedName>
        <fullName evidence="6">Zn(2)-C6 fungal-type domain-containing protein</fullName>
    </recommendedName>
</protein>
<accession>A0A0B8MXH2</accession>
<dbReference type="InterPro" id="IPR001138">
    <property type="entry name" value="Zn2Cys6_DnaBD"/>
</dbReference>
<dbReference type="Gene3D" id="4.10.240.10">
    <property type="entry name" value="Zn(2)-C6 fungal-type DNA-binding domain"/>
    <property type="match status" value="1"/>
</dbReference>
<feature type="compositionally biased region" description="Polar residues" evidence="5">
    <location>
        <begin position="141"/>
        <end position="163"/>
    </location>
</feature>
<dbReference type="SUPFAM" id="SSF57701">
    <property type="entry name" value="Zn2/Cys6 DNA-binding domain"/>
    <property type="match status" value="1"/>
</dbReference>
<dbReference type="GO" id="GO:0000981">
    <property type="term" value="F:DNA-binding transcription factor activity, RNA polymerase II-specific"/>
    <property type="evidence" value="ECO:0007669"/>
    <property type="project" value="InterPro"/>
</dbReference>
<proteinExistence type="predicted"/>
<evidence type="ECO:0000256" key="1">
    <source>
        <dbReference type="ARBA" id="ARBA00023015"/>
    </source>
</evidence>
<organism evidence="7 8">
    <name type="scientific">Talaromyces pinophilus</name>
    <name type="common">Penicillium pinophilum</name>
    <dbReference type="NCBI Taxonomy" id="128442"/>
    <lineage>
        <taxon>Eukaryota</taxon>
        <taxon>Fungi</taxon>
        <taxon>Dikarya</taxon>
        <taxon>Ascomycota</taxon>
        <taxon>Pezizomycotina</taxon>
        <taxon>Eurotiomycetes</taxon>
        <taxon>Eurotiomycetidae</taxon>
        <taxon>Eurotiales</taxon>
        <taxon>Trichocomaceae</taxon>
        <taxon>Talaromyces</taxon>
        <taxon>Talaromyces sect. Talaromyces</taxon>
    </lineage>
</organism>
<dbReference type="InterPro" id="IPR036864">
    <property type="entry name" value="Zn2-C6_fun-type_DNA-bd_sf"/>
</dbReference>
<feature type="domain" description="Zn(2)-C6 fungal-type" evidence="6">
    <location>
        <begin position="11"/>
        <end position="41"/>
    </location>
</feature>
<dbReference type="CDD" id="cd00067">
    <property type="entry name" value="GAL4"/>
    <property type="match status" value="1"/>
</dbReference>